<keyword evidence="3" id="KW-1185">Reference proteome</keyword>
<protein>
    <submittedName>
        <fullName evidence="2">Uncharacterized protein</fullName>
    </submittedName>
</protein>
<comment type="caution">
    <text evidence="2">The sequence shown here is derived from an EMBL/GenBank/DDBJ whole genome shotgun (WGS) entry which is preliminary data.</text>
</comment>
<feature type="region of interest" description="Disordered" evidence="1">
    <location>
        <begin position="1"/>
        <end position="28"/>
    </location>
</feature>
<dbReference type="RefSeq" id="WP_119424720.1">
    <property type="nucleotide sequence ID" value="NZ_QQXK01000014.1"/>
</dbReference>
<dbReference type="Proteomes" id="UP000265419">
    <property type="component" value="Unassembled WGS sequence"/>
</dbReference>
<dbReference type="AlphaFoldDB" id="A0A399JDD6"/>
<proteinExistence type="predicted"/>
<evidence type="ECO:0000313" key="3">
    <source>
        <dbReference type="Proteomes" id="UP000265419"/>
    </source>
</evidence>
<accession>A0A399JDD6</accession>
<gene>
    <name evidence="2" type="ORF">DWB68_08575</name>
</gene>
<dbReference type="EMBL" id="QQXK01000014">
    <property type="protein sequence ID" value="RII42269.1"/>
    <property type="molecule type" value="Genomic_DNA"/>
</dbReference>
<reference evidence="2 3" key="1">
    <citation type="submission" date="2018-07" db="EMBL/GenBank/DDBJ databases">
        <title>Arthrobacter sp. nov., isolated from raw cow's milk with high bacterial count.</title>
        <authorList>
            <person name="Hahne J."/>
            <person name="Isele D."/>
            <person name="Lipski A."/>
        </authorList>
    </citation>
    <scope>NUCLEOTIDE SEQUENCE [LARGE SCALE GENOMIC DNA]</scope>
    <source>
        <strain evidence="2 3">JZ R-35</strain>
    </source>
</reference>
<organism evidence="2 3">
    <name type="scientific">Galactobacter valiniphilus</name>
    <dbReference type="NCBI Taxonomy" id="2676122"/>
    <lineage>
        <taxon>Bacteria</taxon>
        <taxon>Bacillati</taxon>
        <taxon>Actinomycetota</taxon>
        <taxon>Actinomycetes</taxon>
        <taxon>Micrococcales</taxon>
        <taxon>Micrococcaceae</taxon>
        <taxon>Galactobacter</taxon>
    </lineage>
</organism>
<feature type="compositionally biased region" description="Acidic residues" evidence="1">
    <location>
        <begin position="16"/>
        <end position="25"/>
    </location>
</feature>
<name>A0A399JDD6_9MICC</name>
<sequence>MRPGESDEWDGHGPEDEPWMDGEEDRFDRSKARAIQAGGLSPTGGLRSGFEDEVDGHLLWIGALALLVPGPYPAGFLGGLLVADSESDDTPAVTINTGVSAGAVFVYTEALAMRPAQVEAGFEDVVELSVRVDQGPVFVEGGLDRDSSLDRRLDGHGPGWYRVRVHAVNRDLEDGEEATAPWEQYLVQAWPEDGCRDALVWREMSRVSATLDDLSEESERPWGSDEVPRIIAMTPDWVEPAPTVHYDRPQIPRPEAVDWSGEEWEELYGEEGPAEPALGLERRYLELLLGRGFVEDDPSDAAVLAAVRLRVTEEQMRERVAGWEAERGAEA</sequence>
<evidence type="ECO:0000256" key="1">
    <source>
        <dbReference type="SAM" id="MobiDB-lite"/>
    </source>
</evidence>
<evidence type="ECO:0000313" key="2">
    <source>
        <dbReference type="EMBL" id="RII42269.1"/>
    </source>
</evidence>